<dbReference type="PANTHER" id="PTHR30121:SF6">
    <property type="entry name" value="SLR6007 PROTEIN"/>
    <property type="match status" value="1"/>
</dbReference>
<dbReference type="InterPro" id="IPR051162">
    <property type="entry name" value="T4SS_component"/>
</dbReference>
<dbReference type="PANTHER" id="PTHR30121">
    <property type="entry name" value="UNCHARACTERIZED PROTEIN YJGR-RELATED"/>
    <property type="match status" value="1"/>
</dbReference>
<dbReference type="InterPro" id="IPR043964">
    <property type="entry name" value="P-loop_TraG"/>
</dbReference>
<dbReference type="Proteomes" id="UP000077134">
    <property type="component" value="Unassembled WGS sequence"/>
</dbReference>
<protein>
    <submittedName>
        <fullName evidence="2">TrsE</fullName>
    </submittedName>
</protein>
<dbReference type="EMBL" id="LSFN01000007">
    <property type="protein sequence ID" value="OAB75639.1"/>
    <property type="molecule type" value="Genomic_DNA"/>
</dbReference>
<keyword evidence="3" id="KW-1185">Reference proteome</keyword>
<dbReference type="SUPFAM" id="SSF52540">
    <property type="entry name" value="P-loop containing nucleoside triphosphate hydrolases"/>
    <property type="match status" value="1"/>
</dbReference>
<evidence type="ECO:0000313" key="3">
    <source>
        <dbReference type="Proteomes" id="UP000077134"/>
    </source>
</evidence>
<reference evidence="2 3" key="1">
    <citation type="submission" date="2016-02" db="EMBL/GenBank/DDBJ databases">
        <title>Paenibacillus sp. LPB0068, isolated from Crassostrea gigas.</title>
        <authorList>
            <person name="Shin S.-K."/>
            <person name="Yi H."/>
        </authorList>
    </citation>
    <scope>NUCLEOTIDE SEQUENCE [LARGE SCALE GENOMIC DNA]</scope>
    <source>
        <strain evidence="2 3">LPB0068</strain>
    </source>
</reference>
<gene>
    <name evidence="2" type="ORF">PNBC_08340</name>
</gene>
<dbReference type="Gene3D" id="1.10.8.730">
    <property type="match status" value="1"/>
</dbReference>
<comment type="caution">
    <text evidence="2">The sequence shown here is derived from an EMBL/GenBank/DDBJ whole genome shotgun (WGS) entry which is preliminary data.</text>
</comment>
<dbReference type="Pfam" id="PF19044">
    <property type="entry name" value="P-loop_TraG"/>
    <property type="match status" value="1"/>
</dbReference>
<feature type="domain" description="TraG P-loop" evidence="1">
    <location>
        <begin position="245"/>
        <end position="609"/>
    </location>
</feature>
<dbReference type="Gene3D" id="3.40.50.300">
    <property type="entry name" value="P-loop containing nucleotide triphosphate hydrolases"/>
    <property type="match status" value="1"/>
</dbReference>
<dbReference type="AlphaFoldDB" id="A0A167EKS4"/>
<proteinExistence type="predicted"/>
<name>A0A167EKS4_9BACL</name>
<evidence type="ECO:0000259" key="1">
    <source>
        <dbReference type="Pfam" id="PF19044"/>
    </source>
</evidence>
<organism evidence="2 3">
    <name type="scientific">Paenibacillus crassostreae</name>
    <dbReference type="NCBI Taxonomy" id="1763538"/>
    <lineage>
        <taxon>Bacteria</taxon>
        <taxon>Bacillati</taxon>
        <taxon>Bacillota</taxon>
        <taxon>Bacilli</taxon>
        <taxon>Bacillales</taxon>
        <taxon>Paenibacillaceae</taxon>
        <taxon>Paenibacillus</taxon>
    </lineage>
</organism>
<dbReference type="InterPro" id="IPR027417">
    <property type="entry name" value="P-loop_NTPase"/>
</dbReference>
<accession>A0A167EKS4</accession>
<sequence>MERGVKMALFSKKKKETLESSYIGYNDNILNLLSPDSVQEEESYVRSGANFTRTLVAVEYSAILNQEHIMNLNDLSENISVVQFLTEYDSAEVRKQLSESIKQNRQKADSKYVNDAGKAEAEAEIDSARMTLNQLSYKNERMYMFQMLIHIVAADIKELESLTQLIKSVVGPFTKTVTPMTKLKDAFDSFLPLGKNKVFELTYRPMNAEAVSFFFPFHENEIFDQHGIIKGRNITTGNVVIVDDSKLHNKHEFVIGMSGTGKTTYLFASMMRKWMLGTIIRTIDPKGEFGAIYKSLGGEWVKFSFNGGSIINPFDIPAISVEAQVEMEKQGMSEGNPLLSKISTLLTMFKLMFPNMDDLQEDILSKYLIELYAKFHINEQTNIQKLKNTDFPIMRDLYDFLAEKKESGEEEFTKIADFHTILYAYSEGLFAKILNGYTNVDIKNPLCNFDILELQHKPKLQRVVYFLLLSHIQYEVINGNKSESQLYIDEAHIIADPKVPLAMEYLYTAMKMLRSFNCGITPASQSIKDFLSARDEQRNYGEAVINQATQRFYLPMADTEVDYLEREMNMQFSEEEKTAITVIEGRKDDEAGKGIFFVGSKKIKLHVVLTDVEKQLWFDKKPFSEVIV</sequence>
<evidence type="ECO:0000313" key="2">
    <source>
        <dbReference type="EMBL" id="OAB75639.1"/>
    </source>
</evidence>